<sequence length="356" mass="41505">MINNISNLEKAIFSLEYVGQLWDEGLDFVFKGGSAIQILLGERWNRLSVDVDICTDASEEEFTSVLDRIRLRFGGEVFTYEKRRGEAESGSPFYLYRIETPPITDRRRVILLDGLGIKPRLSTQRTPLRTFYYDSSIEVTTPTIGAILGDKLSIIGPNTIGRPLRDSRNGLEYAKHLYDISSLTDSEPDLRECVDAYHESLRIQNRIRDRDFDLEECLNDAVFTCQVASLPQRLGEQAMENLKPPKRERAHSEYRILRDGLLRFRPFLVRNRTYAWDNLREYASRTALLSKAIRDDLTSNRMKEILYGTVPKSREEIQRLAERIRTIPEEERWFIMPEEIVNFPVLLKSWHDFFLV</sequence>
<dbReference type="Proteomes" id="UP000037210">
    <property type="component" value="Unassembled WGS sequence"/>
</dbReference>
<organism evidence="1 2">
    <name type="scientific">miscellaneous Crenarchaeota group-15 archaeon DG-45</name>
    <dbReference type="NCBI Taxonomy" id="1685127"/>
    <lineage>
        <taxon>Archaea</taxon>
        <taxon>Candidatus Bathyarchaeota</taxon>
        <taxon>MCG-15</taxon>
    </lineage>
</organism>
<evidence type="ECO:0000313" key="1">
    <source>
        <dbReference type="EMBL" id="KON30187.1"/>
    </source>
</evidence>
<evidence type="ECO:0008006" key="3">
    <source>
        <dbReference type="Google" id="ProtNLM"/>
    </source>
</evidence>
<proteinExistence type="predicted"/>
<dbReference type="EMBL" id="LFWZ01000038">
    <property type="protein sequence ID" value="KON30187.1"/>
    <property type="molecule type" value="Genomic_DNA"/>
</dbReference>
<dbReference type="PATRIC" id="fig|1685127.3.peg.1218"/>
<gene>
    <name evidence="1" type="ORF">AC482_04495</name>
</gene>
<name>A0A0M0BNM1_9ARCH</name>
<accession>A0A0M0BNM1</accession>
<protein>
    <recommendedName>
        <fullName evidence="3">Nucleotidyl transferase AbiEii/AbiGii toxin family protein</fullName>
    </recommendedName>
</protein>
<dbReference type="Pfam" id="PF08843">
    <property type="entry name" value="AbiEii"/>
    <property type="match status" value="1"/>
</dbReference>
<evidence type="ECO:0000313" key="2">
    <source>
        <dbReference type="Proteomes" id="UP000037210"/>
    </source>
</evidence>
<reference evidence="1 2" key="1">
    <citation type="submission" date="2015-06" db="EMBL/GenBank/DDBJ databases">
        <title>New insights into the roles of widespread benthic archaea in carbon and nitrogen cycling.</title>
        <authorList>
            <person name="Lazar C.S."/>
            <person name="Baker B.J."/>
            <person name="Seitz K.W."/>
            <person name="Hyde A.S."/>
            <person name="Dick G.J."/>
            <person name="Hinrichs K.-U."/>
            <person name="Teske A.P."/>
        </authorList>
    </citation>
    <scope>NUCLEOTIDE SEQUENCE [LARGE SCALE GENOMIC DNA]</scope>
    <source>
        <strain evidence="1">DG-45</strain>
    </source>
</reference>
<dbReference type="AlphaFoldDB" id="A0A0M0BNM1"/>
<comment type="caution">
    <text evidence="1">The sequence shown here is derived from an EMBL/GenBank/DDBJ whole genome shotgun (WGS) entry which is preliminary data.</text>
</comment>
<dbReference type="InterPro" id="IPR014942">
    <property type="entry name" value="AbiEii"/>
</dbReference>